<sequence>MVSKNRDNWQRILGYWDSKRGTARAPRWRDLDPVLEIPRLLSRVFVVDIESDGGFRFRLLGSEIVMRGNRNATGRRFESLYRDDFLADVRQIYSEVANSGEPRLFRDWARAGDRRQSTTLLLPLLDDAGEIARILGFVEFSEEFVDDEFDWPVEIERVEIAAERAA</sequence>
<evidence type="ECO:0000313" key="1">
    <source>
        <dbReference type="EMBL" id="GIL41524.1"/>
    </source>
</evidence>
<dbReference type="Proteomes" id="UP000681075">
    <property type="component" value="Unassembled WGS sequence"/>
</dbReference>
<dbReference type="EMBL" id="BOPV01000001">
    <property type="protein sequence ID" value="GIL41524.1"/>
    <property type="molecule type" value="Genomic_DNA"/>
</dbReference>
<gene>
    <name evidence="1" type="ORF">TMPK1_37610</name>
</gene>
<accession>A0A8S8XG16</accession>
<dbReference type="Pfam" id="PF07310">
    <property type="entry name" value="PAS_5"/>
    <property type="match status" value="1"/>
</dbReference>
<dbReference type="AlphaFoldDB" id="A0A8S8XG16"/>
<proteinExistence type="predicted"/>
<protein>
    <recommendedName>
        <fullName evidence="3">PAS domain-containing protein</fullName>
    </recommendedName>
</protein>
<evidence type="ECO:0000313" key="2">
    <source>
        <dbReference type="Proteomes" id="UP000681075"/>
    </source>
</evidence>
<evidence type="ECO:0008006" key="3">
    <source>
        <dbReference type="Google" id="ProtNLM"/>
    </source>
</evidence>
<dbReference type="InterPro" id="IPR009922">
    <property type="entry name" value="DUF1457"/>
</dbReference>
<comment type="caution">
    <text evidence="1">The sequence shown here is derived from an EMBL/GenBank/DDBJ whole genome shotgun (WGS) entry which is preliminary data.</text>
</comment>
<name>A0A8S8XG16_9PROT</name>
<reference evidence="1" key="1">
    <citation type="submission" date="2021-02" db="EMBL/GenBank/DDBJ databases">
        <title>Genome sequence of Rhodospirillales sp. strain TMPK1 isolated from soil.</title>
        <authorList>
            <person name="Nakai R."/>
            <person name="Kusada H."/>
            <person name="Tamaki H."/>
        </authorList>
    </citation>
    <scope>NUCLEOTIDE SEQUENCE</scope>
    <source>
        <strain evidence="1">TMPK1</strain>
    </source>
</reference>
<organism evidence="1 2">
    <name type="scientific">Roseiterribacter gracilis</name>
    <dbReference type="NCBI Taxonomy" id="2812848"/>
    <lineage>
        <taxon>Bacteria</taxon>
        <taxon>Pseudomonadati</taxon>
        <taxon>Pseudomonadota</taxon>
        <taxon>Alphaproteobacteria</taxon>
        <taxon>Rhodospirillales</taxon>
        <taxon>Roseiterribacteraceae</taxon>
        <taxon>Roseiterribacter</taxon>
    </lineage>
</organism>
<keyword evidence="2" id="KW-1185">Reference proteome</keyword>